<dbReference type="InterPro" id="IPR003439">
    <property type="entry name" value="ABC_transporter-like_ATP-bd"/>
</dbReference>
<evidence type="ECO:0000256" key="3">
    <source>
        <dbReference type="ARBA" id="ARBA00022840"/>
    </source>
</evidence>
<organism evidence="5">
    <name type="scientific">candidate division WOR-3 bacterium</name>
    <dbReference type="NCBI Taxonomy" id="2052148"/>
    <lineage>
        <taxon>Bacteria</taxon>
        <taxon>Bacteria division WOR-3</taxon>
    </lineage>
</organism>
<protein>
    <submittedName>
        <fullName evidence="5">Phosphate ABC transporter ATP-binding protein</fullName>
    </submittedName>
</protein>
<dbReference type="Pfam" id="PF00005">
    <property type="entry name" value="ABC_tran"/>
    <property type="match status" value="1"/>
</dbReference>
<feature type="domain" description="ABC transporter" evidence="4">
    <location>
        <begin position="5"/>
        <end position="243"/>
    </location>
</feature>
<dbReference type="PANTHER" id="PTHR43423:SF1">
    <property type="entry name" value="ABC TRANSPORTER I FAMILY MEMBER 17"/>
    <property type="match status" value="1"/>
</dbReference>
<keyword evidence="3 5" id="KW-0067">ATP-binding</keyword>
<gene>
    <name evidence="5" type="ORF">ENV60_03895</name>
</gene>
<sequence length="248" mass="28003">MNPRISIRNLNLFYEEIHALKNVNLDVYPNEILGIIGPANSGKSSLLRAINRLCEIDNARVSGEILFDGKSIYSMGVNDLRRRVGFIFATPVVLPGSIYKNITYGPKMHNKFKKKELDEIVYFSLTAAGLWDEVKDRLWDSASCLSGGQQQRLCIARTLALRPEVIMMDEPCSGLDPISTSRIEETMLKLRNDYTFILVTNNTKQAARVSTRVAFFLSGELVEVDRTEKIFTAPSDKRTNDYIIGRFG</sequence>
<dbReference type="InterPro" id="IPR017871">
    <property type="entry name" value="ABC_transporter-like_CS"/>
</dbReference>
<dbReference type="GO" id="GO:0035435">
    <property type="term" value="P:phosphate ion transmembrane transport"/>
    <property type="evidence" value="ECO:0007669"/>
    <property type="project" value="InterPro"/>
</dbReference>
<evidence type="ECO:0000313" key="5">
    <source>
        <dbReference type="EMBL" id="HGV97424.1"/>
    </source>
</evidence>
<dbReference type="Gene3D" id="3.40.50.300">
    <property type="entry name" value="P-loop containing nucleotide triphosphate hydrolases"/>
    <property type="match status" value="1"/>
</dbReference>
<dbReference type="PROSITE" id="PS00211">
    <property type="entry name" value="ABC_TRANSPORTER_1"/>
    <property type="match status" value="1"/>
</dbReference>
<dbReference type="InterPro" id="IPR027417">
    <property type="entry name" value="P-loop_NTPase"/>
</dbReference>
<dbReference type="GO" id="GO:0005524">
    <property type="term" value="F:ATP binding"/>
    <property type="evidence" value="ECO:0007669"/>
    <property type="project" value="UniProtKB-KW"/>
</dbReference>
<accession>A0A7C4TBH5</accession>
<proteinExistence type="predicted"/>
<name>A0A7C4TBH5_UNCW3</name>
<dbReference type="SMART" id="SM00382">
    <property type="entry name" value="AAA"/>
    <property type="match status" value="1"/>
</dbReference>
<dbReference type="CDD" id="cd03260">
    <property type="entry name" value="ABC_PstB_phosphate_transporter"/>
    <property type="match status" value="1"/>
</dbReference>
<dbReference type="PANTHER" id="PTHR43423">
    <property type="entry name" value="ABC TRANSPORTER I FAMILY MEMBER 17"/>
    <property type="match status" value="1"/>
</dbReference>
<keyword evidence="1" id="KW-0813">Transport</keyword>
<evidence type="ECO:0000256" key="2">
    <source>
        <dbReference type="ARBA" id="ARBA00022741"/>
    </source>
</evidence>
<evidence type="ECO:0000259" key="4">
    <source>
        <dbReference type="PROSITE" id="PS50893"/>
    </source>
</evidence>
<dbReference type="InterPro" id="IPR003593">
    <property type="entry name" value="AAA+_ATPase"/>
</dbReference>
<reference evidence="5" key="1">
    <citation type="journal article" date="2020" name="mSystems">
        <title>Genome- and Community-Level Interaction Insights into Carbon Utilization and Element Cycling Functions of Hydrothermarchaeota in Hydrothermal Sediment.</title>
        <authorList>
            <person name="Zhou Z."/>
            <person name="Liu Y."/>
            <person name="Xu W."/>
            <person name="Pan J."/>
            <person name="Luo Z.H."/>
            <person name="Li M."/>
        </authorList>
    </citation>
    <scope>NUCLEOTIDE SEQUENCE [LARGE SCALE GENOMIC DNA]</scope>
    <source>
        <strain evidence="5">SpSt-774</strain>
    </source>
</reference>
<dbReference type="AlphaFoldDB" id="A0A7C4TBH5"/>
<dbReference type="PROSITE" id="PS50893">
    <property type="entry name" value="ABC_TRANSPORTER_2"/>
    <property type="match status" value="1"/>
</dbReference>
<dbReference type="InterPro" id="IPR005670">
    <property type="entry name" value="PstB-like"/>
</dbReference>
<dbReference type="EMBL" id="DTGZ01000071">
    <property type="protein sequence ID" value="HGV97424.1"/>
    <property type="molecule type" value="Genomic_DNA"/>
</dbReference>
<dbReference type="GO" id="GO:0005315">
    <property type="term" value="F:phosphate transmembrane transporter activity"/>
    <property type="evidence" value="ECO:0007669"/>
    <property type="project" value="InterPro"/>
</dbReference>
<dbReference type="GO" id="GO:0016887">
    <property type="term" value="F:ATP hydrolysis activity"/>
    <property type="evidence" value="ECO:0007669"/>
    <property type="project" value="InterPro"/>
</dbReference>
<dbReference type="GO" id="GO:0016020">
    <property type="term" value="C:membrane"/>
    <property type="evidence" value="ECO:0007669"/>
    <property type="project" value="InterPro"/>
</dbReference>
<evidence type="ECO:0000256" key="1">
    <source>
        <dbReference type="ARBA" id="ARBA00022448"/>
    </source>
</evidence>
<comment type="caution">
    <text evidence="5">The sequence shown here is derived from an EMBL/GenBank/DDBJ whole genome shotgun (WGS) entry which is preliminary data.</text>
</comment>
<keyword evidence="2" id="KW-0547">Nucleotide-binding</keyword>
<dbReference type="SUPFAM" id="SSF52540">
    <property type="entry name" value="P-loop containing nucleoside triphosphate hydrolases"/>
    <property type="match status" value="1"/>
</dbReference>